<keyword evidence="2" id="KW-1185">Reference proteome</keyword>
<name>A0ACB7EG63_NIBAL</name>
<comment type="caution">
    <text evidence="1">The sequence shown here is derived from an EMBL/GenBank/DDBJ whole genome shotgun (WGS) entry which is preliminary data.</text>
</comment>
<dbReference type="EMBL" id="CM024796">
    <property type="protein sequence ID" value="KAG8000873.1"/>
    <property type="molecule type" value="Genomic_DNA"/>
</dbReference>
<evidence type="ECO:0000313" key="1">
    <source>
        <dbReference type="EMBL" id="KAG8000873.1"/>
    </source>
</evidence>
<evidence type="ECO:0000313" key="2">
    <source>
        <dbReference type="Proteomes" id="UP000805704"/>
    </source>
</evidence>
<dbReference type="Proteomes" id="UP000805704">
    <property type="component" value="Chromosome 8"/>
</dbReference>
<organism evidence="1 2">
    <name type="scientific">Nibea albiflora</name>
    <name type="common">Yellow drum</name>
    <name type="synonym">Corvina albiflora</name>
    <dbReference type="NCBI Taxonomy" id="240163"/>
    <lineage>
        <taxon>Eukaryota</taxon>
        <taxon>Metazoa</taxon>
        <taxon>Chordata</taxon>
        <taxon>Craniata</taxon>
        <taxon>Vertebrata</taxon>
        <taxon>Euteleostomi</taxon>
        <taxon>Actinopterygii</taxon>
        <taxon>Neopterygii</taxon>
        <taxon>Teleostei</taxon>
        <taxon>Neoteleostei</taxon>
        <taxon>Acanthomorphata</taxon>
        <taxon>Eupercaria</taxon>
        <taxon>Sciaenidae</taxon>
        <taxon>Nibea</taxon>
    </lineage>
</organism>
<proteinExistence type="predicted"/>
<reference evidence="1" key="1">
    <citation type="submission" date="2020-04" db="EMBL/GenBank/DDBJ databases">
        <title>A chromosome-scale assembly and high-density genetic map of the yellow drum (Nibea albiflora) genome.</title>
        <authorList>
            <person name="Xu D."/>
            <person name="Zhang W."/>
            <person name="Chen R."/>
            <person name="Tan P."/>
            <person name="Wang L."/>
            <person name="Song H."/>
            <person name="Tian L."/>
            <person name="Zhu Q."/>
            <person name="Wang B."/>
        </authorList>
    </citation>
    <scope>NUCLEOTIDE SEQUENCE</scope>
    <source>
        <strain evidence="1">ZJHYS-2018</strain>
    </source>
</reference>
<gene>
    <name evidence="1" type="ORF">GBF38_018150</name>
</gene>
<sequence length="91" mass="10039">MSLCLTGNICPAGWTFFNCACYLHSNDSGSWQKARNDCRKSGADLVVIGSNEEQTFISGFTKEGTMAWIGLTDEVKEGSWKWIDGNSVTHQ</sequence>
<protein>
    <submittedName>
        <fullName evidence="1">Uncharacterized protein</fullName>
    </submittedName>
</protein>
<accession>A0ACB7EG63</accession>